<dbReference type="SMART" id="SM01340">
    <property type="entry name" value="DNA_mis_repair"/>
    <property type="match status" value="1"/>
</dbReference>
<dbReference type="PANTHER" id="PTHR10073">
    <property type="entry name" value="DNA MISMATCH REPAIR PROTEIN MLH, PMS, MUTL"/>
    <property type="match status" value="1"/>
</dbReference>
<evidence type="ECO:0000256" key="5">
    <source>
        <dbReference type="ARBA" id="ARBA00023242"/>
    </source>
</evidence>
<dbReference type="InterPro" id="IPR020568">
    <property type="entry name" value="Ribosomal_Su5_D2-typ_SF"/>
</dbReference>
<evidence type="ECO:0000259" key="6">
    <source>
        <dbReference type="SMART" id="SM01340"/>
    </source>
</evidence>
<dbReference type="SUPFAM" id="SSF54211">
    <property type="entry name" value="Ribosomal protein S5 domain 2-like"/>
    <property type="match status" value="1"/>
</dbReference>
<dbReference type="InterPro" id="IPR002099">
    <property type="entry name" value="MutL/Mlh/PMS"/>
</dbReference>
<dbReference type="InterPro" id="IPR013507">
    <property type="entry name" value="DNA_mismatch_S5_2-like"/>
</dbReference>
<evidence type="ECO:0000313" key="7">
    <source>
        <dbReference type="EMBL" id="SJK86590.1"/>
    </source>
</evidence>
<evidence type="ECO:0000313" key="8">
    <source>
        <dbReference type="Proteomes" id="UP000002899"/>
    </source>
</evidence>
<comment type="subcellular location">
    <subcellularLocation>
        <location evidence="1">Nucleus</location>
    </subcellularLocation>
</comment>
<proteinExistence type="inferred from homology"/>
<name>A0A1R4AC79_BABMR</name>
<dbReference type="Pfam" id="PF16413">
    <property type="entry name" value="Mlh1_C"/>
    <property type="match status" value="1"/>
</dbReference>
<dbReference type="Pfam" id="PF01119">
    <property type="entry name" value="DNA_mis_repair"/>
    <property type="match status" value="1"/>
</dbReference>
<dbReference type="SUPFAM" id="SSF55874">
    <property type="entry name" value="ATPase domain of HSP90 chaperone/DNA topoisomerase II/histidine kinase"/>
    <property type="match status" value="1"/>
</dbReference>
<dbReference type="Gene3D" id="3.30.230.10">
    <property type="match status" value="1"/>
</dbReference>
<dbReference type="NCBIfam" id="TIGR00585">
    <property type="entry name" value="mutl"/>
    <property type="match status" value="1"/>
</dbReference>
<dbReference type="InterPro" id="IPR038973">
    <property type="entry name" value="MutL/Mlh/Pms-like"/>
</dbReference>
<dbReference type="InterPro" id="IPR014721">
    <property type="entry name" value="Ribsml_uS5_D2-typ_fold_subgr"/>
</dbReference>
<dbReference type="GO" id="GO:0032389">
    <property type="term" value="C:MutLalpha complex"/>
    <property type="evidence" value="ECO:0007669"/>
    <property type="project" value="TreeGrafter"/>
</dbReference>
<dbReference type="InterPro" id="IPR036890">
    <property type="entry name" value="HATPase_C_sf"/>
</dbReference>
<dbReference type="GO" id="GO:0140664">
    <property type="term" value="F:ATP-dependent DNA damage sensor activity"/>
    <property type="evidence" value="ECO:0007669"/>
    <property type="project" value="InterPro"/>
</dbReference>
<dbReference type="CDD" id="cd16926">
    <property type="entry name" value="HATPase_MutL-MLH-PMS-like"/>
    <property type="match status" value="1"/>
</dbReference>
<evidence type="ECO:0000256" key="2">
    <source>
        <dbReference type="ARBA" id="ARBA00006082"/>
    </source>
</evidence>
<dbReference type="VEuPathDB" id="PiroplasmaDB:BMR1_03g03640"/>
<dbReference type="GeneID" id="24425374"/>
<dbReference type="InterPro" id="IPR032189">
    <property type="entry name" value="Mlh1_C"/>
</dbReference>
<dbReference type="OrthoDB" id="10263226at2759"/>
<reference evidence="7 8" key="3">
    <citation type="journal article" date="2016" name="Sci. Rep.">
        <title>Genome-wide diversity and gene expression profiling of Babesia microti isolates identify polymorphic genes that mediate host-pathogen interactions.</title>
        <authorList>
            <person name="Silva J.C."/>
            <person name="Cornillot E."/>
            <person name="McCracken C."/>
            <person name="Usmani-Brown S."/>
            <person name="Dwivedi A."/>
            <person name="Ifeonu O.O."/>
            <person name="Crabtree J."/>
            <person name="Gotia H.T."/>
            <person name="Virji A.Z."/>
            <person name="Reynes C."/>
            <person name="Colinge J."/>
            <person name="Kumar V."/>
            <person name="Lawres L."/>
            <person name="Pazzi J.E."/>
            <person name="Pablo J.V."/>
            <person name="Hung C."/>
            <person name="Brancato J."/>
            <person name="Kumari P."/>
            <person name="Orvis J."/>
            <person name="Tretina K."/>
            <person name="Chibucos M."/>
            <person name="Ott S."/>
            <person name="Sadzewicz L."/>
            <person name="Sengamalay N."/>
            <person name="Shetty A.C."/>
            <person name="Su Q."/>
            <person name="Tallon L."/>
            <person name="Fraser C.M."/>
            <person name="Frutos R."/>
            <person name="Molina D.M."/>
            <person name="Krause P.J."/>
            <person name="Ben Mamoun C."/>
        </authorList>
    </citation>
    <scope>NUCLEOTIDE SEQUENCE [LARGE SCALE GENOMIC DNA]</scope>
    <source>
        <strain evidence="7 8">RI</strain>
    </source>
</reference>
<dbReference type="KEGG" id="bmic:BMR1_03g03640"/>
<protein>
    <submittedName>
        <fullName evidence="7">DNA mismatch repair protein MLH1</fullName>
    </submittedName>
</protein>
<dbReference type="PROSITE" id="PS00058">
    <property type="entry name" value="DNA_MISMATCH_REPAIR_1"/>
    <property type="match status" value="1"/>
</dbReference>
<keyword evidence="5" id="KW-0539">Nucleus</keyword>
<reference evidence="7 8" key="2">
    <citation type="journal article" date="2013" name="PLoS ONE">
        <title>Whole genome mapping and re-organization of the nuclear and mitochondrial genomes of Babesia microti isolates.</title>
        <authorList>
            <person name="Cornillot E."/>
            <person name="Dassouli A."/>
            <person name="Garg A."/>
            <person name="Pachikara N."/>
            <person name="Randazzo S."/>
            <person name="Depoix D."/>
            <person name="Carcy B."/>
            <person name="Delbecq S."/>
            <person name="Frutos R."/>
            <person name="Silva J.C."/>
            <person name="Sutton R."/>
            <person name="Krause P.J."/>
            <person name="Mamoun C.B."/>
        </authorList>
    </citation>
    <scope>NUCLEOTIDE SEQUENCE [LARGE SCALE GENOMIC DNA]</scope>
    <source>
        <strain evidence="7 8">RI</strain>
    </source>
</reference>
<keyword evidence="4" id="KW-0234">DNA repair</keyword>
<organism evidence="7 8">
    <name type="scientific">Babesia microti (strain RI)</name>
    <dbReference type="NCBI Taxonomy" id="1133968"/>
    <lineage>
        <taxon>Eukaryota</taxon>
        <taxon>Sar</taxon>
        <taxon>Alveolata</taxon>
        <taxon>Apicomplexa</taxon>
        <taxon>Aconoidasida</taxon>
        <taxon>Piroplasmida</taxon>
        <taxon>Babesiidae</taxon>
        <taxon>Babesia</taxon>
    </lineage>
</organism>
<feature type="domain" description="DNA mismatch repair protein S5" evidence="6">
    <location>
        <begin position="239"/>
        <end position="358"/>
    </location>
</feature>
<dbReference type="Pfam" id="PF13589">
    <property type="entry name" value="HATPase_c_3"/>
    <property type="match status" value="1"/>
</dbReference>
<dbReference type="RefSeq" id="XP_021338730.1">
    <property type="nucleotide sequence ID" value="XM_021482182.1"/>
</dbReference>
<reference evidence="7 8" key="1">
    <citation type="journal article" date="2012" name="Nucleic Acids Res.">
        <title>Sequencing of the smallest Apicomplexan genome from the human pathogen Babesia microti.</title>
        <authorList>
            <person name="Cornillot E."/>
            <person name="Hadj-Kaddour K."/>
            <person name="Dassouli A."/>
            <person name="Noel B."/>
            <person name="Ranwez V."/>
            <person name="Vacherie B."/>
            <person name="Augagneur Y."/>
            <person name="Bres V."/>
            <person name="Duclos A."/>
            <person name="Randazzo S."/>
            <person name="Carcy B."/>
            <person name="Debierre-Grockiego F."/>
            <person name="Delbecq S."/>
            <person name="Moubri-Menage K."/>
            <person name="Shams-Eldin H."/>
            <person name="Usmani-Brown S."/>
            <person name="Bringaud F."/>
            <person name="Wincker P."/>
            <person name="Vivares C.P."/>
            <person name="Schwarz R.T."/>
            <person name="Schetters T.P."/>
            <person name="Krause P.J."/>
            <person name="Gorenflot A."/>
            <person name="Berry V."/>
            <person name="Barbe V."/>
            <person name="Ben Mamoun C."/>
        </authorList>
    </citation>
    <scope>NUCLEOTIDE SEQUENCE [LARGE SCALE GENOMIC DNA]</scope>
    <source>
        <strain evidence="7 8">RI</strain>
    </source>
</reference>
<comment type="similarity">
    <text evidence="2">Belongs to the DNA mismatch repair MutL/HexB family.</text>
</comment>
<accession>A0A1R4AC79</accession>
<sequence length="670" mass="75778">MYFGGESDGNCIKPLPRDVVEKIAAGEVILNPAGALKELLENSIDAHSTVINIQISHSGFEYLRISDNGFGMCKEDLLLACKRYTSSKNPGSLIGISTFGFRGEGLAALSQSALVTITSKKVTSPKGLRVKYLNGEQTSIEEVDCDVGTIVEYENLFYNNQVRLKTLMKQGSLHYLKCLELVQHYAIQFTNISFSMYRLTPKSNTSRLLSIKTLVEMDLSDMVNCNFNTDNQNAHLNVIKQVYGDKNTKHLISFNSSLNKDVIYQCIGLISGSAYSGCNITITFVNNRLVDLPNLRTMIDNIYLNIVGPGHLKFVYLSIKIPLQKVDVNIHPTKKLVSFICQEEIESHIAEVFREVLENSVYIVDNSVINHAKSGKLCSNDTKVEPTRSRTDFHQSSIKTFLPLQTTQFTSSNSHMKQFIKQNASSSLDVFKCQTQDICHQSQFCIENTSETTEISDKLDVMHLIKKSVFVGPVDEKWILLQYHKKLILVDIQELVRRYIYDYLASNRGRYRRVAFEPKLEISELTSYHDEISSLDKIVVDPEYMISLDNFGIGIEVIDGVAYLANFPCIIDNHYPDIPILAKCITEILAIRRMNANVKTSAIAKIMSESMSMVPEGSITSEYLEHIFYNGLKRSNKHFSSNEARVLFSSRDFVIELASLDKLYRLFERC</sequence>
<dbReference type="GO" id="GO:0006298">
    <property type="term" value="P:mismatch repair"/>
    <property type="evidence" value="ECO:0007669"/>
    <property type="project" value="InterPro"/>
</dbReference>
<dbReference type="AlphaFoldDB" id="A0A1R4AC79"/>
<dbReference type="Gene3D" id="3.30.565.10">
    <property type="entry name" value="Histidine kinase-like ATPase, C-terminal domain"/>
    <property type="match status" value="1"/>
</dbReference>
<evidence type="ECO:0000256" key="4">
    <source>
        <dbReference type="ARBA" id="ARBA00023204"/>
    </source>
</evidence>
<dbReference type="Proteomes" id="UP000002899">
    <property type="component" value="Chromosome III"/>
</dbReference>
<dbReference type="GO" id="GO:0016887">
    <property type="term" value="F:ATP hydrolysis activity"/>
    <property type="evidence" value="ECO:0007669"/>
    <property type="project" value="InterPro"/>
</dbReference>
<dbReference type="GO" id="GO:0030983">
    <property type="term" value="F:mismatched DNA binding"/>
    <property type="evidence" value="ECO:0007669"/>
    <property type="project" value="InterPro"/>
</dbReference>
<dbReference type="GO" id="GO:0005524">
    <property type="term" value="F:ATP binding"/>
    <property type="evidence" value="ECO:0007669"/>
    <property type="project" value="InterPro"/>
</dbReference>
<evidence type="ECO:0000256" key="1">
    <source>
        <dbReference type="ARBA" id="ARBA00004123"/>
    </source>
</evidence>
<keyword evidence="3" id="KW-0227">DNA damage</keyword>
<keyword evidence="8" id="KW-1185">Reference proteome</keyword>
<dbReference type="PANTHER" id="PTHR10073:SF12">
    <property type="entry name" value="DNA MISMATCH REPAIR PROTEIN MLH1"/>
    <property type="match status" value="1"/>
</dbReference>
<evidence type="ECO:0000256" key="3">
    <source>
        <dbReference type="ARBA" id="ARBA00022763"/>
    </source>
</evidence>
<dbReference type="InterPro" id="IPR014762">
    <property type="entry name" value="DNA_mismatch_repair_CS"/>
</dbReference>
<dbReference type="EMBL" id="LN871598">
    <property type="protein sequence ID" value="SJK86590.1"/>
    <property type="molecule type" value="Genomic_DNA"/>
</dbReference>
<gene>
    <name evidence="7" type="ORF">BMR1_03g03640</name>
</gene>